<dbReference type="EMBL" id="OB661198">
    <property type="protein sequence ID" value="CAD7227621.1"/>
    <property type="molecule type" value="Genomic_DNA"/>
</dbReference>
<dbReference type="InterPro" id="IPR027995">
    <property type="entry name" value="Galactosyl_T_N"/>
</dbReference>
<dbReference type="PANTHER" id="PTHR19300:SF57">
    <property type="entry name" value="BETA-1,4-N-ACETYLGALACTOSAMINYLTRANSFERASE"/>
    <property type="match status" value="1"/>
</dbReference>
<comment type="similarity">
    <text evidence="3 11">Belongs to the glycosyltransferase 7 family.</text>
</comment>
<dbReference type="UniPathway" id="UPA00378"/>
<keyword evidence="6 11" id="KW-0812">Transmembrane</keyword>
<evidence type="ECO:0000256" key="4">
    <source>
        <dbReference type="ARBA" id="ARBA00022676"/>
    </source>
</evidence>
<dbReference type="OrthoDB" id="10038994at2759"/>
<comment type="pathway">
    <text evidence="2 11">Protein modification; protein glycosylation.</text>
</comment>
<sequence length="339" mass="38815">MRRFLRGRLSFRCFIYLAICSVIGNYFLFRFFNQDFSAVVCKMEKASSRVRGACPLIPPGLQGRIQDLNLKPLEWNQLESSYSSLSPGGSWEPEHCKARFKVGVLVPFRDREEHLKVFLNNLHPLLMKQELAYTIFVVEDAASHPHQFNRAALFNAGFLEANALSGPYDCFVFHDVDLIPENDHILYSCPTEQPRHLSVAVSTLNYRLPYKELFGGVCAIMTHHFTLVNGFSNRFLGWGGEDDDLYTRLRAHNLTISRHPLSVGRYTMLPHRKAKPNPERFRLLNTSLPRHEKDGLSSIKYDVLSVQRKPLFTLFKVQIHSPANPASTIIHSNQTVNNN</sequence>
<dbReference type="InterPro" id="IPR027791">
    <property type="entry name" value="Galactosyl_T_C"/>
</dbReference>
<evidence type="ECO:0000313" key="12">
    <source>
        <dbReference type="EMBL" id="CAD7227621.1"/>
    </source>
</evidence>
<keyword evidence="7 11" id="KW-0735">Signal-anchor</keyword>
<name>A0A7R8ZMY4_9CRUS</name>
<keyword evidence="8 11" id="KW-1133">Transmembrane helix</keyword>
<dbReference type="Pfam" id="PF02709">
    <property type="entry name" value="Glyco_transf_7C"/>
    <property type="match status" value="1"/>
</dbReference>
<comment type="cofactor">
    <cofactor evidence="11">
        <name>Mn(2+)</name>
        <dbReference type="ChEBI" id="CHEBI:29035"/>
    </cofactor>
</comment>
<dbReference type="GO" id="GO:0005794">
    <property type="term" value="C:Golgi apparatus"/>
    <property type="evidence" value="ECO:0007669"/>
    <property type="project" value="TreeGrafter"/>
</dbReference>
<organism evidence="12">
    <name type="scientific">Cyprideis torosa</name>
    <dbReference type="NCBI Taxonomy" id="163714"/>
    <lineage>
        <taxon>Eukaryota</taxon>
        <taxon>Metazoa</taxon>
        <taxon>Ecdysozoa</taxon>
        <taxon>Arthropoda</taxon>
        <taxon>Crustacea</taxon>
        <taxon>Oligostraca</taxon>
        <taxon>Ostracoda</taxon>
        <taxon>Podocopa</taxon>
        <taxon>Podocopida</taxon>
        <taxon>Cytherocopina</taxon>
        <taxon>Cytheroidea</taxon>
        <taxon>Cytherideidae</taxon>
        <taxon>Cyprideis</taxon>
    </lineage>
</organism>
<dbReference type="EC" id="2.4.1.-" evidence="11"/>
<gene>
    <name evidence="12" type="ORF">CTOB1V02_LOCUS5522</name>
</gene>
<dbReference type="Gene3D" id="3.90.550.10">
    <property type="entry name" value="Spore Coat Polysaccharide Biosynthesis Protein SpsA, Chain A"/>
    <property type="match status" value="1"/>
</dbReference>
<keyword evidence="11" id="KW-0464">Manganese</keyword>
<keyword evidence="10 11" id="KW-0325">Glycoprotein</keyword>
<evidence type="ECO:0000256" key="3">
    <source>
        <dbReference type="ARBA" id="ARBA00005735"/>
    </source>
</evidence>
<dbReference type="GO" id="GO:0005975">
    <property type="term" value="P:carbohydrate metabolic process"/>
    <property type="evidence" value="ECO:0007669"/>
    <property type="project" value="InterPro"/>
</dbReference>
<dbReference type="GO" id="GO:0016020">
    <property type="term" value="C:membrane"/>
    <property type="evidence" value="ECO:0007669"/>
    <property type="project" value="UniProtKB-SubCell"/>
</dbReference>
<dbReference type="CDD" id="cd00899">
    <property type="entry name" value="b4GalT"/>
    <property type="match status" value="1"/>
</dbReference>
<dbReference type="AlphaFoldDB" id="A0A7R8ZMY4"/>
<evidence type="ECO:0000256" key="10">
    <source>
        <dbReference type="ARBA" id="ARBA00023180"/>
    </source>
</evidence>
<evidence type="ECO:0000256" key="8">
    <source>
        <dbReference type="ARBA" id="ARBA00022989"/>
    </source>
</evidence>
<feature type="transmembrane region" description="Helical" evidence="11">
    <location>
        <begin position="9"/>
        <end position="29"/>
    </location>
</feature>
<evidence type="ECO:0000256" key="9">
    <source>
        <dbReference type="ARBA" id="ARBA00023136"/>
    </source>
</evidence>
<evidence type="ECO:0000256" key="5">
    <source>
        <dbReference type="ARBA" id="ARBA00022679"/>
    </source>
</evidence>
<evidence type="ECO:0000256" key="2">
    <source>
        <dbReference type="ARBA" id="ARBA00004922"/>
    </source>
</evidence>
<dbReference type="InterPro" id="IPR003859">
    <property type="entry name" value="Galactosyl_T"/>
</dbReference>
<keyword evidence="5 11" id="KW-0808">Transferase</keyword>
<comment type="function">
    <text evidence="11">Catalyzes the transfer of galactose onto proteins or lipids.</text>
</comment>
<reference evidence="12" key="1">
    <citation type="submission" date="2020-11" db="EMBL/GenBank/DDBJ databases">
        <authorList>
            <person name="Tran Van P."/>
        </authorList>
    </citation>
    <scope>NUCLEOTIDE SEQUENCE</scope>
</reference>
<dbReference type="GO" id="GO:0008378">
    <property type="term" value="F:galactosyltransferase activity"/>
    <property type="evidence" value="ECO:0007669"/>
    <property type="project" value="TreeGrafter"/>
</dbReference>
<dbReference type="PRINTS" id="PR02050">
    <property type="entry name" value="B14GALTRFASE"/>
</dbReference>
<dbReference type="InterPro" id="IPR029044">
    <property type="entry name" value="Nucleotide-diphossugar_trans"/>
</dbReference>
<keyword evidence="9 11" id="KW-0472">Membrane</keyword>
<comment type="subcellular location">
    <subcellularLocation>
        <location evidence="1 11">Membrane</location>
        <topology evidence="1 11">Single-pass type II membrane protein</topology>
    </subcellularLocation>
</comment>
<evidence type="ECO:0000256" key="1">
    <source>
        <dbReference type="ARBA" id="ARBA00004606"/>
    </source>
</evidence>
<dbReference type="GO" id="GO:0033842">
    <property type="term" value="F:N-acetyl-beta-glucosaminyl-derivative 4-beta-N-acetylgalactosaminyltransferase activity"/>
    <property type="evidence" value="ECO:0007669"/>
    <property type="project" value="TreeGrafter"/>
</dbReference>
<dbReference type="GO" id="GO:0046872">
    <property type="term" value="F:metal ion binding"/>
    <property type="evidence" value="ECO:0007669"/>
    <property type="project" value="UniProtKB-UniRule"/>
</dbReference>
<protein>
    <recommendedName>
        <fullName evidence="11">Beta-1,4-N-acetylgalactosaminyltransferase</fullName>
        <ecNumber evidence="11">2.4.1.-</ecNumber>
    </recommendedName>
    <alternativeName>
        <fullName evidence="11">Beta-4-GalNAcT</fullName>
    </alternativeName>
</protein>
<dbReference type="GO" id="GO:0006688">
    <property type="term" value="P:glycosphingolipid biosynthetic process"/>
    <property type="evidence" value="ECO:0007669"/>
    <property type="project" value="TreeGrafter"/>
</dbReference>
<evidence type="ECO:0000256" key="6">
    <source>
        <dbReference type="ARBA" id="ARBA00022692"/>
    </source>
</evidence>
<evidence type="ECO:0000256" key="7">
    <source>
        <dbReference type="ARBA" id="ARBA00022968"/>
    </source>
</evidence>
<keyword evidence="11" id="KW-0479">Metal-binding</keyword>
<evidence type="ECO:0000256" key="11">
    <source>
        <dbReference type="RuleBase" id="RU368121"/>
    </source>
</evidence>
<dbReference type="PANTHER" id="PTHR19300">
    <property type="entry name" value="BETA-1,4-GALACTOSYLTRANSFERASE"/>
    <property type="match status" value="1"/>
</dbReference>
<proteinExistence type="inferred from homology"/>
<keyword evidence="4 11" id="KW-0328">Glycosyltransferase</keyword>
<dbReference type="SUPFAM" id="SSF53448">
    <property type="entry name" value="Nucleotide-diphospho-sugar transferases"/>
    <property type="match status" value="1"/>
</dbReference>
<dbReference type="Pfam" id="PF13733">
    <property type="entry name" value="Glyco_transf_7N"/>
    <property type="match status" value="1"/>
</dbReference>
<accession>A0A7R8ZMY4</accession>